<evidence type="ECO:0008006" key="3">
    <source>
        <dbReference type="Google" id="ProtNLM"/>
    </source>
</evidence>
<evidence type="ECO:0000313" key="2">
    <source>
        <dbReference type="Proteomes" id="UP000073601"/>
    </source>
</evidence>
<name>A0A128EVE0_9GAMM</name>
<reference evidence="2" key="1">
    <citation type="submission" date="2016-02" db="EMBL/GenBank/DDBJ databases">
        <authorList>
            <person name="Rodrigo-Torres Lidia"/>
            <person name="Arahal R.David."/>
        </authorList>
    </citation>
    <scope>NUCLEOTIDE SEQUENCE [LARGE SCALE GENOMIC DNA]</scope>
    <source>
        <strain evidence="2">CECT 8713</strain>
    </source>
</reference>
<dbReference type="Proteomes" id="UP000073601">
    <property type="component" value="Unassembled WGS sequence"/>
</dbReference>
<proteinExistence type="predicted"/>
<dbReference type="OrthoDB" id="6316113at2"/>
<protein>
    <recommendedName>
        <fullName evidence="3">Chromosome segregation ATPase</fullName>
    </recommendedName>
</protein>
<sequence>MKKVVIGLVPVLLTGIFIGLGSDADTPNVAVIPTKADVTNTPQTEPDIALPLRTTDKVSASTNLEVNSSLFSDDLLLGDLKRLKGEPLQRSLQAFWTHCSGKENCDERLLELQQRLSAVNYDLLATFPMRSEIWKTVQSTVPLTNDNTIEENIAIFKRYGAETWDDHTSVVLADAFTMLDFKQQAQQLNNVSADIFLSEYQSLLGHWRQDLKVLALESGVNQYEQGLALIPPSFTNEQRSIIQSQLANYYLEPREAEQVLARERAVIAQSEKVARYQAALSSLEASLESARLTTHSHLDNTRWEEYKAGEISVFRRRFFSAGTD</sequence>
<dbReference type="EMBL" id="FIZY01000002">
    <property type="protein sequence ID" value="CZF77926.1"/>
    <property type="molecule type" value="Genomic_DNA"/>
</dbReference>
<accession>A0A128EVE0</accession>
<keyword evidence="2" id="KW-1185">Reference proteome</keyword>
<gene>
    <name evidence="1" type="ORF">GMA8713_00367</name>
</gene>
<evidence type="ECO:0000313" key="1">
    <source>
        <dbReference type="EMBL" id="CZF77926.1"/>
    </source>
</evidence>
<dbReference type="AlphaFoldDB" id="A0A128EVE0"/>
<organism evidence="1 2">
    <name type="scientific">Grimontia marina</name>
    <dbReference type="NCBI Taxonomy" id="646534"/>
    <lineage>
        <taxon>Bacteria</taxon>
        <taxon>Pseudomonadati</taxon>
        <taxon>Pseudomonadota</taxon>
        <taxon>Gammaproteobacteria</taxon>
        <taxon>Vibrionales</taxon>
        <taxon>Vibrionaceae</taxon>
        <taxon>Grimontia</taxon>
    </lineage>
</organism>
<dbReference type="RefSeq" id="WP_062705188.1">
    <property type="nucleotide sequence ID" value="NZ_CAWRCI010000002.1"/>
</dbReference>